<dbReference type="PROSITE" id="PS50977">
    <property type="entry name" value="HTH_TETR_2"/>
    <property type="match status" value="1"/>
</dbReference>
<keyword evidence="1 2" id="KW-0238">DNA-binding</keyword>
<dbReference type="InterPro" id="IPR009057">
    <property type="entry name" value="Homeodomain-like_sf"/>
</dbReference>
<evidence type="ECO:0000313" key="5">
    <source>
        <dbReference type="Proteomes" id="UP000322634"/>
    </source>
</evidence>
<dbReference type="EMBL" id="VSFF01000017">
    <property type="protein sequence ID" value="TYC08319.1"/>
    <property type="molecule type" value="Genomic_DNA"/>
</dbReference>
<name>A0A5D0TU08_9ACTN</name>
<feature type="DNA-binding region" description="H-T-H motif" evidence="2">
    <location>
        <begin position="27"/>
        <end position="46"/>
    </location>
</feature>
<comment type="caution">
    <text evidence="4">The sequence shown here is derived from an EMBL/GenBank/DDBJ whole genome shotgun (WGS) entry which is preliminary data.</text>
</comment>
<reference evidence="4 5" key="1">
    <citation type="submission" date="2019-08" db="EMBL/GenBank/DDBJ databases">
        <title>Actinomadura sp. nov. CYP1-5 isolated from mountain soil.</title>
        <authorList>
            <person name="Songsumanus A."/>
            <person name="Kuncharoen N."/>
            <person name="Kudo T."/>
            <person name="Yuki M."/>
            <person name="Igarashi Y."/>
            <person name="Tanasupawat S."/>
        </authorList>
    </citation>
    <scope>NUCLEOTIDE SEQUENCE [LARGE SCALE GENOMIC DNA]</scope>
    <source>
        <strain evidence="4 5">GKU157</strain>
    </source>
</reference>
<keyword evidence="5" id="KW-1185">Reference proteome</keyword>
<dbReference type="Proteomes" id="UP000322634">
    <property type="component" value="Unassembled WGS sequence"/>
</dbReference>
<feature type="domain" description="HTH tetR-type" evidence="3">
    <location>
        <begin position="4"/>
        <end position="64"/>
    </location>
</feature>
<dbReference type="GO" id="GO:0003677">
    <property type="term" value="F:DNA binding"/>
    <property type="evidence" value="ECO:0007669"/>
    <property type="project" value="UniProtKB-UniRule"/>
</dbReference>
<dbReference type="Gene3D" id="1.10.357.10">
    <property type="entry name" value="Tetracycline Repressor, domain 2"/>
    <property type="match status" value="1"/>
</dbReference>
<evidence type="ECO:0000256" key="2">
    <source>
        <dbReference type="PROSITE-ProRule" id="PRU00335"/>
    </source>
</evidence>
<accession>A0A5D0TU08</accession>
<dbReference type="OrthoDB" id="3218408at2"/>
<evidence type="ECO:0000259" key="3">
    <source>
        <dbReference type="PROSITE" id="PS50977"/>
    </source>
</evidence>
<evidence type="ECO:0000313" key="4">
    <source>
        <dbReference type="EMBL" id="TYC08319.1"/>
    </source>
</evidence>
<dbReference type="AlphaFoldDB" id="A0A5D0TU08"/>
<dbReference type="SUPFAM" id="SSF46689">
    <property type="entry name" value="Homeodomain-like"/>
    <property type="match status" value="1"/>
</dbReference>
<protein>
    <submittedName>
        <fullName evidence="4">TetR/AcrR family transcriptional regulator</fullName>
    </submittedName>
</protein>
<sequence length="184" mass="20036">MEVWVSSEDWLDEGLVLLAEQGAPAVTLDRMCERMGMSKGAFYHHFGSMPKFRTRLLAHYEERHTAAIIERVEGAGDLSARAKLGRLAGVAVDGAGADLGVAMRAWAKQDSEAAAMQERVDAARIAYLRELCEGLGHAAPERMATLIYLVVIGGAHVMPPLQGEEMRGLYQLLFPLLDGREAAS</sequence>
<evidence type="ECO:0000256" key="1">
    <source>
        <dbReference type="ARBA" id="ARBA00023125"/>
    </source>
</evidence>
<proteinExistence type="predicted"/>
<dbReference type="InterPro" id="IPR001647">
    <property type="entry name" value="HTH_TetR"/>
</dbReference>
<organism evidence="4 5">
    <name type="scientific">Actinomadura syzygii</name>
    <dbReference type="NCBI Taxonomy" id="1427538"/>
    <lineage>
        <taxon>Bacteria</taxon>
        <taxon>Bacillati</taxon>
        <taxon>Actinomycetota</taxon>
        <taxon>Actinomycetes</taxon>
        <taxon>Streptosporangiales</taxon>
        <taxon>Thermomonosporaceae</taxon>
        <taxon>Actinomadura</taxon>
    </lineage>
</organism>
<gene>
    <name evidence="4" type="ORF">FXF65_39170</name>
</gene>
<dbReference type="Pfam" id="PF00440">
    <property type="entry name" value="TetR_N"/>
    <property type="match status" value="1"/>
</dbReference>